<feature type="compositionally biased region" description="Basic and acidic residues" evidence="1">
    <location>
        <begin position="409"/>
        <end position="418"/>
    </location>
</feature>
<evidence type="ECO:0000313" key="3">
    <source>
        <dbReference type="Proteomes" id="UP000471166"/>
    </source>
</evidence>
<accession>A0A6P1CTU5</accession>
<sequence length="615" mass="63886">MAGENNPWGDLRTQAGNGGLVFTKDVATDAASYCADLVDVINMVVGSLDDVLKIEGLGHFPGAVRLANKFAEIAAEFRDEVMKEHKRIATDLGESFVLAGKLYEGTDLDGKGHFDSMVRSSNAGDLIEHVEQEQMYHGGWVDISPDIPNLGDYENKDSRYGGLPDSLLDLAGSEGSQGFSVTVPPAQTLNFNQLWWLGDQIRGKPAFIAVAGGDWFRMKLQLQSGFSNFDQSIQGLMDSDRWKGTGADGAARAVRLYTNNSGKLLTAMQQLSDNLVNASGWTANTVYGMPDQSVAYTPDDQEHAQLELARQVYANWYEPGITACATAIPIMPKPTDAVQIPNDDRQNTNNNGGNNGGGNNGGGNNGGGGTGSGTSAAQQQQQASLAQFAKDQQALTQQQRDMEAAQAKADAEARRQAAELRQQQELAQQQAEQRAQQQAAQQAAQQAQQALQQGLQQAQQAAQQGLQQAQQAAQQAMQQAGLAGLPQALSGLGKDLPNLKGGLGAGKGVGGGGAGGGAGAGGLGGLPKEPAQTQASKLFPRASAAGIAAGAMRGAGLAPIAGAPGAPGGMGPAGAGAGGGQQAKEHKRAEYLDSAEHIEEALGDAPVVAKPVVEK</sequence>
<feature type="compositionally biased region" description="Low complexity" evidence="1">
    <location>
        <begin position="373"/>
        <end position="384"/>
    </location>
</feature>
<feature type="compositionally biased region" description="Gly residues" evidence="1">
    <location>
        <begin position="353"/>
        <end position="372"/>
    </location>
</feature>
<dbReference type="Proteomes" id="UP000471166">
    <property type="component" value="Unassembled WGS sequence"/>
</dbReference>
<dbReference type="AlphaFoldDB" id="A0A6P1CTU5"/>
<feature type="region of interest" description="Disordered" evidence="1">
    <location>
        <begin position="335"/>
        <end position="425"/>
    </location>
</feature>
<dbReference type="InterPro" id="IPR036689">
    <property type="entry name" value="ESAT-6-like_sf"/>
</dbReference>
<proteinExistence type="predicted"/>
<evidence type="ECO:0000313" key="2">
    <source>
        <dbReference type="EMBL" id="NEW35083.1"/>
    </source>
</evidence>
<reference evidence="2 3" key="1">
    <citation type="submission" date="2020-01" db="EMBL/GenBank/DDBJ databases">
        <title>Genetics and antimicrobial susceptibilities of Nocardia species isolated from the soil; a comparison with species isolated from humans.</title>
        <authorList>
            <person name="Carrasco G."/>
            <person name="Monzon S."/>
            <person name="Sansegundo M."/>
            <person name="Garcia E."/>
            <person name="Garrido N."/>
            <person name="Medina M.J."/>
            <person name="Villalon P."/>
            <person name="Ramirez-Arocha A.C."/>
            <person name="Jimenez P."/>
            <person name="Cuesta I."/>
            <person name="Valdezate S."/>
        </authorList>
    </citation>
    <scope>NUCLEOTIDE SEQUENCE [LARGE SCALE GENOMIC DNA]</scope>
    <source>
        <strain evidence="2 3">CNM20110626</strain>
    </source>
</reference>
<feature type="compositionally biased region" description="Gly residues" evidence="1">
    <location>
        <begin position="565"/>
        <end position="581"/>
    </location>
</feature>
<dbReference type="SUPFAM" id="SSF140453">
    <property type="entry name" value="EsxAB dimer-like"/>
    <property type="match status" value="1"/>
</dbReference>
<name>A0A6P1CTU5_9NOCA</name>
<dbReference type="EMBL" id="JAAGVB010000037">
    <property type="protein sequence ID" value="NEW35083.1"/>
    <property type="molecule type" value="Genomic_DNA"/>
</dbReference>
<dbReference type="RefSeq" id="WP_163846184.1">
    <property type="nucleotide sequence ID" value="NZ_JAAGVB010000037.1"/>
</dbReference>
<evidence type="ECO:0000256" key="1">
    <source>
        <dbReference type="SAM" id="MobiDB-lite"/>
    </source>
</evidence>
<protein>
    <submittedName>
        <fullName evidence="2">Uncharacterized protein</fullName>
    </submittedName>
</protein>
<comment type="caution">
    <text evidence="2">The sequence shown here is derived from an EMBL/GenBank/DDBJ whole genome shotgun (WGS) entry which is preliminary data.</text>
</comment>
<feature type="compositionally biased region" description="Basic and acidic residues" evidence="1">
    <location>
        <begin position="583"/>
        <end position="597"/>
    </location>
</feature>
<gene>
    <name evidence="2" type="ORF">GV791_21320</name>
</gene>
<feature type="region of interest" description="Disordered" evidence="1">
    <location>
        <begin position="559"/>
        <end position="597"/>
    </location>
</feature>
<organism evidence="2 3">
    <name type="scientific">Nocardia cyriacigeorgica</name>
    <dbReference type="NCBI Taxonomy" id="135487"/>
    <lineage>
        <taxon>Bacteria</taxon>
        <taxon>Bacillati</taxon>
        <taxon>Actinomycetota</taxon>
        <taxon>Actinomycetes</taxon>
        <taxon>Mycobacteriales</taxon>
        <taxon>Nocardiaceae</taxon>
        <taxon>Nocardia</taxon>
    </lineage>
</organism>